<feature type="transmembrane region" description="Helical" evidence="1">
    <location>
        <begin position="98"/>
        <end position="122"/>
    </location>
</feature>
<protein>
    <recommendedName>
        <fullName evidence="5">ABC transporter permease</fullName>
    </recommendedName>
</protein>
<feature type="transmembrane region" description="Helical" evidence="1">
    <location>
        <begin position="161"/>
        <end position="180"/>
    </location>
</feature>
<feature type="transmembrane region" description="Helical" evidence="1">
    <location>
        <begin position="231"/>
        <end position="251"/>
    </location>
</feature>
<evidence type="ECO:0000313" key="2">
    <source>
        <dbReference type="EMBL" id="MEE6308788.1"/>
    </source>
</evidence>
<reference evidence="3 4" key="1">
    <citation type="submission" date="2024-01" db="EMBL/GenBank/DDBJ databases">
        <title>Genome insights into Plantactinospora veratri sp. nov.</title>
        <authorList>
            <person name="Wang L."/>
        </authorList>
    </citation>
    <scope>NUCLEOTIDE SEQUENCE [LARGE SCALE GENOMIC DNA]</scope>
    <source>
        <strain evidence="3 4">NEAU-FHS4</strain>
    </source>
</reference>
<keyword evidence="4" id="KW-1185">Reference proteome</keyword>
<evidence type="ECO:0000256" key="1">
    <source>
        <dbReference type="SAM" id="Phobius"/>
    </source>
</evidence>
<keyword evidence="1" id="KW-0472">Membrane</keyword>
<dbReference type="EMBL" id="JAZGQL010000027">
    <property type="protein sequence ID" value="MEE6310596.1"/>
    <property type="molecule type" value="Genomic_DNA"/>
</dbReference>
<sequence>MSELFAVGRYEFRMQARKRSLWLATLLLAAVITLFQGPRGPRYLPADATAPEVMAGWALLFGIVVPLGLGMVLADRLVRDRRLGTAALLESLPVRPGLLLAGKYLGGLAATALPALLAMVVAGGYETVHRGDPLMLGWAVLAFAVIMLPGLAFVAGFALTCPLAISAPLFRVLFVGYWFWGNMLAPDFLPSLTGTLITPIGDYQASWLSGELAFFAGVPGWLSFLRPEPGAGSALLSVALLVLLGVAPLLVTHTLLSRRRHAA</sequence>
<organism evidence="3 4">
    <name type="scientific">Plantactinospora veratri</name>
    <dbReference type="NCBI Taxonomy" id="1436122"/>
    <lineage>
        <taxon>Bacteria</taxon>
        <taxon>Bacillati</taxon>
        <taxon>Actinomycetota</taxon>
        <taxon>Actinomycetes</taxon>
        <taxon>Micromonosporales</taxon>
        <taxon>Micromonosporaceae</taxon>
        <taxon>Plantactinospora</taxon>
    </lineage>
</organism>
<feature type="transmembrane region" description="Helical" evidence="1">
    <location>
        <begin position="21"/>
        <end position="37"/>
    </location>
</feature>
<dbReference type="Proteomes" id="UP001339911">
    <property type="component" value="Unassembled WGS sequence"/>
</dbReference>
<keyword evidence="1" id="KW-1133">Transmembrane helix</keyword>
<feature type="transmembrane region" description="Helical" evidence="1">
    <location>
        <begin position="57"/>
        <end position="78"/>
    </location>
</feature>
<comment type="caution">
    <text evidence="3">The sequence shown here is derived from an EMBL/GenBank/DDBJ whole genome shotgun (WGS) entry which is preliminary data.</text>
</comment>
<evidence type="ECO:0000313" key="4">
    <source>
        <dbReference type="Proteomes" id="UP001339911"/>
    </source>
</evidence>
<evidence type="ECO:0000313" key="3">
    <source>
        <dbReference type="EMBL" id="MEE6310596.1"/>
    </source>
</evidence>
<evidence type="ECO:0008006" key="5">
    <source>
        <dbReference type="Google" id="ProtNLM"/>
    </source>
</evidence>
<feature type="transmembrane region" description="Helical" evidence="1">
    <location>
        <begin position="134"/>
        <end position="154"/>
    </location>
</feature>
<keyword evidence="1" id="KW-0812">Transmembrane</keyword>
<proteinExistence type="predicted"/>
<accession>A0ABU7SKU3</accession>
<name>A0ABU7SKU3_9ACTN</name>
<dbReference type="RefSeq" id="WP_331209069.1">
    <property type="nucleotide sequence ID" value="NZ_JAZGQL010000012.1"/>
</dbReference>
<gene>
    <name evidence="2" type="ORF">V1634_18310</name>
    <name evidence="3" type="ORF">V1634_27520</name>
</gene>
<dbReference type="EMBL" id="JAZGQL010000012">
    <property type="protein sequence ID" value="MEE6308788.1"/>
    <property type="molecule type" value="Genomic_DNA"/>
</dbReference>